<feature type="compositionally biased region" description="Basic residues" evidence="1">
    <location>
        <begin position="100"/>
        <end position="111"/>
    </location>
</feature>
<dbReference type="PANTHER" id="PTHR13454">
    <property type="entry name" value="PROTEIN MCM10 HOMOLOG"/>
    <property type="match status" value="1"/>
</dbReference>
<feature type="compositionally biased region" description="Polar residues" evidence="1">
    <location>
        <begin position="280"/>
        <end position="302"/>
    </location>
</feature>
<evidence type="ECO:0000259" key="2">
    <source>
        <dbReference type="SMART" id="SM01280"/>
    </source>
</evidence>
<reference evidence="3" key="2">
    <citation type="submission" date="2022-10" db="EMBL/GenBank/DDBJ databases">
        <authorList>
            <consortium name="ENA_rothamsted_submissions"/>
            <consortium name="culmorum"/>
            <person name="King R."/>
        </authorList>
    </citation>
    <scope>NUCLEOTIDE SEQUENCE</scope>
</reference>
<reference evidence="3" key="1">
    <citation type="submission" date="2022-01" db="EMBL/GenBank/DDBJ databases">
        <authorList>
            <person name="King R."/>
        </authorList>
    </citation>
    <scope>NUCLEOTIDE SEQUENCE</scope>
</reference>
<dbReference type="SMART" id="SM01280">
    <property type="entry name" value="Mcm10"/>
    <property type="match status" value="1"/>
</dbReference>
<dbReference type="EMBL" id="OU896714">
    <property type="protein sequence ID" value="CAG9824471.1"/>
    <property type="molecule type" value="Genomic_DNA"/>
</dbReference>
<proteinExistence type="predicted"/>
<dbReference type="GO" id="GO:0003688">
    <property type="term" value="F:DNA replication origin binding"/>
    <property type="evidence" value="ECO:0007669"/>
    <property type="project" value="TreeGrafter"/>
</dbReference>
<dbReference type="Proteomes" id="UP001153737">
    <property type="component" value="Chromosome 8"/>
</dbReference>
<dbReference type="GO" id="GO:0003697">
    <property type="term" value="F:single-stranded DNA binding"/>
    <property type="evidence" value="ECO:0007669"/>
    <property type="project" value="InterPro"/>
</dbReference>
<dbReference type="GO" id="GO:0006270">
    <property type="term" value="P:DNA replication initiation"/>
    <property type="evidence" value="ECO:0007669"/>
    <property type="project" value="InterPro"/>
</dbReference>
<organism evidence="3 4">
    <name type="scientific">Phaedon cochleariae</name>
    <name type="common">Mustard beetle</name>
    <dbReference type="NCBI Taxonomy" id="80249"/>
    <lineage>
        <taxon>Eukaryota</taxon>
        <taxon>Metazoa</taxon>
        <taxon>Ecdysozoa</taxon>
        <taxon>Arthropoda</taxon>
        <taxon>Hexapoda</taxon>
        <taxon>Insecta</taxon>
        <taxon>Pterygota</taxon>
        <taxon>Neoptera</taxon>
        <taxon>Endopterygota</taxon>
        <taxon>Coleoptera</taxon>
        <taxon>Polyphaga</taxon>
        <taxon>Cucujiformia</taxon>
        <taxon>Chrysomeloidea</taxon>
        <taxon>Chrysomelidae</taxon>
        <taxon>Chrysomelinae</taxon>
        <taxon>Chrysomelini</taxon>
        <taxon>Phaedon</taxon>
    </lineage>
</organism>
<dbReference type="GO" id="GO:0043596">
    <property type="term" value="C:nuclear replication fork"/>
    <property type="evidence" value="ECO:0007669"/>
    <property type="project" value="TreeGrafter"/>
</dbReference>
<evidence type="ECO:0000313" key="3">
    <source>
        <dbReference type="EMBL" id="CAG9824471.1"/>
    </source>
</evidence>
<protein>
    <recommendedName>
        <fullName evidence="2">Replication factor Mcm10 C-terminal domain-containing protein</fullName>
    </recommendedName>
</protein>
<keyword evidence="4" id="KW-1185">Reference proteome</keyword>
<dbReference type="InterPro" id="IPR056791">
    <property type="entry name" value="Znf_Mcm10_C"/>
</dbReference>
<sequence>MKKSGEKCTAIVNKNRCEFCLYHIKQEYQKCSQRSELQSNFAGRGLTALRNKVLGKNEVFYAGKSYMAIPAKKSRKMDQMDTNRLNCLSGKNDGIEGAKAKTKPAPKRKAASKLDVPQAQRMKDIELLKKLGGLTEIENKNNFSGNRSTEITLEESKNIATSVISKLKAKTNDDKLIEKNENKIDLSVSYSSGISLEESKSTALSVINKLKAKKMDVTMTDFAENNSAEETKINEPLDNNLPDNSFSVDKEFAEFESLDYDDDNDDSIAQLQSKTHKAPKNNTSTTPANKKSSPKASVSNGKMNIHIPKEAESTKSTFLFNKSPALTFPKLSGFEPGKMIDLNKPMSRQMTKAKLNAIKLIKKSGPIEKADPNNTRGSGKKRAIEEITENSSAKKSKLAESEFISDRFKKMMAMTSSHMDLLEARDEEAAEKYFNKLEAKEQMEEKMTNTFKMACKAVKCLKCKYTSFSASDLCKTERHPLRVFDAMKRFFKCGNCGNRTVSLEIIPTRPCTNCGSGKWEKTGMMKEKLVTAAHSLSIRGGEQKFANSVVSDANINLLVPDS</sequence>
<dbReference type="AlphaFoldDB" id="A0A9N9SJS0"/>
<dbReference type="Pfam" id="PF24863">
    <property type="entry name" value="zf-CCCH_Mcm10"/>
    <property type="match status" value="1"/>
</dbReference>
<evidence type="ECO:0000313" key="4">
    <source>
        <dbReference type="Proteomes" id="UP001153737"/>
    </source>
</evidence>
<dbReference type="Pfam" id="PF09332">
    <property type="entry name" value="Mcm10"/>
    <property type="match status" value="1"/>
</dbReference>
<dbReference type="InterPro" id="IPR015408">
    <property type="entry name" value="Znf_Mcm10/DnaG"/>
</dbReference>
<dbReference type="OrthoDB" id="273123at2759"/>
<dbReference type="InterPro" id="IPR040184">
    <property type="entry name" value="Mcm10"/>
</dbReference>
<dbReference type="Pfam" id="PF09329">
    <property type="entry name" value="zf-primase"/>
    <property type="match status" value="1"/>
</dbReference>
<dbReference type="PANTHER" id="PTHR13454:SF11">
    <property type="entry name" value="PROTEIN MCM10 HOMOLOG"/>
    <property type="match status" value="1"/>
</dbReference>
<feature type="region of interest" description="Disordered" evidence="1">
    <location>
        <begin position="272"/>
        <end position="302"/>
    </location>
</feature>
<accession>A0A9N9SJS0</accession>
<name>A0A9N9SJS0_PHACE</name>
<feature type="domain" description="Replication factor Mcm10 C-terminal" evidence="2">
    <location>
        <begin position="231"/>
        <end position="548"/>
    </location>
</feature>
<feature type="region of interest" description="Disordered" evidence="1">
    <location>
        <begin position="96"/>
        <end position="116"/>
    </location>
</feature>
<gene>
    <name evidence="3" type="ORF">PHAECO_LOCUS11898</name>
</gene>
<evidence type="ECO:0000256" key="1">
    <source>
        <dbReference type="SAM" id="MobiDB-lite"/>
    </source>
</evidence>
<dbReference type="InterPro" id="IPR015411">
    <property type="entry name" value="Rep_factor_Mcm10_C"/>
</dbReference>